<dbReference type="Gene3D" id="1.10.10.10">
    <property type="entry name" value="Winged helix-like DNA-binding domain superfamily/Winged helix DNA-binding domain"/>
    <property type="match status" value="1"/>
</dbReference>
<keyword evidence="1" id="KW-0805">Transcription regulation</keyword>
<dbReference type="InterPro" id="IPR059106">
    <property type="entry name" value="WHD_MalT"/>
</dbReference>
<name>A0ABU4HKK1_9ACTN</name>
<accession>A0ABU4HKK1</accession>
<dbReference type="SUPFAM" id="SSF46894">
    <property type="entry name" value="C-terminal effector domain of the bipartite response regulators"/>
    <property type="match status" value="1"/>
</dbReference>
<evidence type="ECO:0000256" key="3">
    <source>
        <dbReference type="ARBA" id="ARBA00023163"/>
    </source>
</evidence>
<dbReference type="PROSITE" id="PS50043">
    <property type="entry name" value="HTH_LUXR_2"/>
    <property type="match status" value="1"/>
</dbReference>
<dbReference type="Gene3D" id="3.40.50.300">
    <property type="entry name" value="P-loop containing nucleotide triphosphate hydrolases"/>
    <property type="match status" value="1"/>
</dbReference>
<dbReference type="SMART" id="SM00421">
    <property type="entry name" value="HTH_LUXR"/>
    <property type="match status" value="1"/>
</dbReference>
<reference evidence="6" key="1">
    <citation type="submission" date="2023-07" db="EMBL/GenBank/DDBJ databases">
        <title>Conexibacter stalactiti sp. nov., isolated from stalactites in a lava cave and emended description of the genus Conexibacter.</title>
        <authorList>
            <person name="Lee S.D."/>
        </authorList>
    </citation>
    <scope>NUCLEOTIDE SEQUENCE [LARGE SCALE GENOMIC DNA]</scope>
    <source>
        <strain evidence="6">KCTC 39840</strain>
    </source>
</reference>
<dbReference type="PANTHER" id="PTHR44688">
    <property type="entry name" value="DNA-BINDING TRANSCRIPTIONAL ACTIVATOR DEVR_DOSR"/>
    <property type="match status" value="1"/>
</dbReference>
<keyword evidence="3" id="KW-0804">Transcription</keyword>
<keyword evidence="6" id="KW-1185">Reference proteome</keyword>
<evidence type="ECO:0000259" key="4">
    <source>
        <dbReference type="PROSITE" id="PS50043"/>
    </source>
</evidence>
<dbReference type="SUPFAM" id="SSF52540">
    <property type="entry name" value="P-loop containing nucleoside triphosphate hydrolases"/>
    <property type="match status" value="1"/>
</dbReference>
<dbReference type="Pfam" id="PF00196">
    <property type="entry name" value="GerE"/>
    <property type="match status" value="1"/>
</dbReference>
<protein>
    <submittedName>
        <fullName evidence="5">LuxR C-terminal-related transcriptional regulator</fullName>
    </submittedName>
</protein>
<dbReference type="InterPro" id="IPR000792">
    <property type="entry name" value="Tscrpt_reg_LuxR_C"/>
</dbReference>
<evidence type="ECO:0000256" key="1">
    <source>
        <dbReference type="ARBA" id="ARBA00023015"/>
    </source>
</evidence>
<dbReference type="RefSeq" id="WP_318596087.1">
    <property type="nucleotide sequence ID" value="NZ_JAWSTH010000009.1"/>
</dbReference>
<gene>
    <name evidence="5" type="ORF">R7226_05755</name>
</gene>
<dbReference type="InterPro" id="IPR036388">
    <property type="entry name" value="WH-like_DNA-bd_sf"/>
</dbReference>
<feature type="domain" description="HTH luxR-type" evidence="4">
    <location>
        <begin position="667"/>
        <end position="732"/>
    </location>
</feature>
<evidence type="ECO:0000313" key="6">
    <source>
        <dbReference type="Proteomes" id="UP001284601"/>
    </source>
</evidence>
<sequence>MRDLSAPLVNEAKLRVPHVHRETIGRRRVTRLLLAGDSRPLTVVCAPAGFGKTTALAQWVETAPQPTAWLSLDAHDDDPRRLVAHLLAALERVRPGAASEAERALRGGSDLLETVLPLLLDALAHAATPDGLAIVFDDWHLVREPPCQRLLTALIDSLPPRVRVVVASRSAPPLRLARRRAAGTIAEIGREALTFRPAETERLLNGALALALRPDQLAAVEERIAGWPVGLALVGASMPAKPDRDRFLQAFSRSRSDVAEYLVDEVLDQLDPALRVFLRRTSILSRLNESLCAAVLDDPAAGELLDEARRSDLFLTVLDDADPGGTWMRCHQLFAELLERELRVREPALIATLHLRASRWYEERGRVEEAIVHASAAGDGHRAAALVHRHGERLMRTRQYLSVRRLIDAIPPDRGEFGPYCRALHLLAGGLDGVSPDEMYAGFRELRADYASPGVELLVEHCLLSPFFGRVREAVERGRALSGRTREQPLSVRAAVAANLGVLLWFAGESRAAQAVLEPHVDAMVERRRTWALATLALADLDSGLTERALARASAAISEVEENGGESAFEHALVYQAATCVLRAAGRREQAEATLARAARLTRKIPDSLYDAFTLLLQAELELDRRDRSGAREAATAARAIIARYPDVGVLEPRLAAVEAALRREAGELLGSDLTRAERRVLELLPSDLSRSGIAAALYLSQDTVGSHLRRIYRRLGVSSRAEAVAAARASGLLAPAAAPEPAANSPR</sequence>
<dbReference type="PANTHER" id="PTHR44688:SF16">
    <property type="entry name" value="DNA-BINDING TRANSCRIPTIONAL ACTIVATOR DEVR_DOSR"/>
    <property type="match status" value="1"/>
</dbReference>
<evidence type="ECO:0000256" key="2">
    <source>
        <dbReference type="ARBA" id="ARBA00023125"/>
    </source>
</evidence>
<evidence type="ECO:0000313" key="5">
    <source>
        <dbReference type="EMBL" id="MDW5593828.1"/>
    </source>
</evidence>
<keyword evidence="2" id="KW-0238">DNA-binding</keyword>
<dbReference type="Proteomes" id="UP001284601">
    <property type="component" value="Unassembled WGS sequence"/>
</dbReference>
<proteinExistence type="predicted"/>
<reference evidence="5 6" key="2">
    <citation type="submission" date="2023-10" db="EMBL/GenBank/DDBJ databases">
        <authorList>
            <person name="Han X.F."/>
        </authorList>
    </citation>
    <scope>NUCLEOTIDE SEQUENCE [LARGE SCALE GENOMIC DNA]</scope>
    <source>
        <strain evidence="5 6">KCTC 39840</strain>
    </source>
</reference>
<dbReference type="InterPro" id="IPR016032">
    <property type="entry name" value="Sig_transdc_resp-reg_C-effctor"/>
</dbReference>
<dbReference type="InterPro" id="IPR027417">
    <property type="entry name" value="P-loop_NTPase"/>
</dbReference>
<organism evidence="5 6">
    <name type="scientific">Conexibacter stalactiti</name>
    <dbReference type="NCBI Taxonomy" id="1940611"/>
    <lineage>
        <taxon>Bacteria</taxon>
        <taxon>Bacillati</taxon>
        <taxon>Actinomycetota</taxon>
        <taxon>Thermoleophilia</taxon>
        <taxon>Solirubrobacterales</taxon>
        <taxon>Conexibacteraceae</taxon>
        <taxon>Conexibacter</taxon>
    </lineage>
</organism>
<dbReference type="EMBL" id="JAWSTH010000009">
    <property type="protein sequence ID" value="MDW5593828.1"/>
    <property type="molecule type" value="Genomic_DNA"/>
</dbReference>
<comment type="caution">
    <text evidence="5">The sequence shown here is derived from an EMBL/GenBank/DDBJ whole genome shotgun (WGS) entry which is preliminary data.</text>
</comment>
<dbReference type="Pfam" id="PF25873">
    <property type="entry name" value="WHD_MalT"/>
    <property type="match status" value="1"/>
</dbReference>